<proteinExistence type="predicted"/>
<reference evidence="2 3" key="1">
    <citation type="submission" date="2019-02" db="EMBL/GenBank/DDBJ databases">
        <title>Deep-cultivation of Planctomycetes and their phenomic and genomic characterization uncovers novel biology.</title>
        <authorList>
            <person name="Wiegand S."/>
            <person name="Jogler M."/>
            <person name="Boedeker C."/>
            <person name="Pinto D."/>
            <person name="Vollmers J."/>
            <person name="Rivas-Marin E."/>
            <person name="Kohn T."/>
            <person name="Peeters S.H."/>
            <person name="Heuer A."/>
            <person name="Rast P."/>
            <person name="Oberbeckmann S."/>
            <person name="Bunk B."/>
            <person name="Jeske O."/>
            <person name="Meyerdierks A."/>
            <person name="Storesund J.E."/>
            <person name="Kallscheuer N."/>
            <person name="Luecker S."/>
            <person name="Lage O.M."/>
            <person name="Pohl T."/>
            <person name="Merkel B.J."/>
            <person name="Hornburger P."/>
            <person name="Mueller R.-W."/>
            <person name="Bruemmer F."/>
            <person name="Labrenz M."/>
            <person name="Spormann A.M."/>
            <person name="Op Den Camp H."/>
            <person name="Overmann J."/>
            <person name="Amann R."/>
            <person name="Jetten M.S.M."/>
            <person name="Mascher T."/>
            <person name="Medema M.H."/>
            <person name="Devos D.P."/>
            <person name="Kaster A.-K."/>
            <person name="Ovreas L."/>
            <person name="Rohde M."/>
            <person name="Galperin M.Y."/>
            <person name="Jogler C."/>
        </authorList>
    </citation>
    <scope>NUCLEOTIDE SEQUENCE [LARGE SCALE GENOMIC DNA]</scope>
    <source>
        <strain evidence="2 3">KOR42</strain>
    </source>
</reference>
<dbReference type="EMBL" id="SIHI01000001">
    <property type="protein sequence ID" value="TWT58127.1"/>
    <property type="molecule type" value="Genomic_DNA"/>
</dbReference>
<dbReference type="AlphaFoldDB" id="A0A5C5X4T9"/>
<keyword evidence="1" id="KW-0175">Coiled coil</keyword>
<keyword evidence="3" id="KW-1185">Reference proteome</keyword>
<evidence type="ECO:0000313" key="3">
    <source>
        <dbReference type="Proteomes" id="UP000317243"/>
    </source>
</evidence>
<feature type="coiled-coil region" evidence="1">
    <location>
        <begin position="47"/>
        <end position="74"/>
    </location>
</feature>
<name>A0A5C5X4T9_9PLAN</name>
<comment type="caution">
    <text evidence="2">The sequence shown here is derived from an EMBL/GenBank/DDBJ whole genome shotgun (WGS) entry which is preliminary data.</text>
</comment>
<protein>
    <submittedName>
        <fullName evidence="2">Uncharacterized protein</fullName>
    </submittedName>
</protein>
<evidence type="ECO:0000313" key="2">
    <source>
        <dbReference type="EMBL" id="TWT58127.1"/>
    </source>
</evidence>
<accession>A0A5C5X4T9</accession>
<dbReference type="RefSeq" id="WP_146508299.1">
    <property type="nucleotide sequence ID" value="NZ_SIHI01000001.1"/>
</dbReference>
<sequence>MNVRTPETITQEFDSDGLDEQRRELLDYARSLDYLGRRFERFVSMQLQQLEVAIDDFQREREAWQRQRDRELERIREQKPQELPKAEELSVAAVAGSSAVFDSIIFPDENGNLTPSKEISGSASAPLKLYMQPGTASALQIGLILFEISKVNRELGGGGVRFEVGVPRVPKKPAFGGGIAIDEPGAILCLEAFSCLPLLTYDGRPTRQLQRWDYFKSQVLMSSMIDQKLGKQYEKGHDVPREHEVRELALEATRRADLANCKVDTVDERFVRRFRPAQKEKSPTHQQLERVEQVVHYLKKDCGLLLHLSLV</sequence>
<gene>
    <name evidence="2" type="ORF">KOR42_14980</name>
</gene>
<dbReference type="OrthoDB" id="9835218at2"/>
<dbReference type="Proteomes" id="UP000317243">
    <property type="component" value="Unassembled WGS sequence"/>
</dbReference>
<organism evidence="2 3">
    <name type="scientific">Thalassoglobus neptunius</name>
    <dbReference type="NCBI Taxonomy" id="1938619"/>
    <lineage>
        <taxon>Bacteria</taxon>
        <taxon>Pseudomonadati</taxon>
        <taxon>Planctomycetota</taxon>
        <taxon>Planctomycetia</taxon>
        <taxon>Planctomycetales</taxon>
        <taxon>Planctomycetaceae</taxon>
        <taxon>Thalassoglobus</taxon>
    </lineage>
</organism>
<evidence type="ECO:0000256" key="1">
    <source>
        <dbReference type="SAM" id="Coils"/>
    </source>
</evidence>